<evidence type="ECO:0000313" key="2">
    <source>
        <dbReference type="Proteomes" id="UP000818029"/>
    </source>
</evidence>
<dbReference type="PANTHER" id="PTHR32108:SF5">
    <property type="entry name" value="DYNACTIN SUBUNIT 1-LIKE"/>
    <property type="match status" value="1"/>
</dbReference>
<sequence>MAKLTQLLTGEVDKERGSVLNIEEGDNEGPVYSSGLTSQQAGIYPRKSSVTIKPQDGTETPINFQARLGSNPGDNLANHVIPDFDETIEKMNGELPKQLEEKYKWLEEKLRAMEGTESYHGIDARELSLVPVMNGEMIENTIRSVKIDAGESSRRAASKKKENEVNNTSSYSKTVTVNQPGKVAVNQQGSSKQRSDTRQNTEKIQFTPIPMAYRELYQNLFNAHVVAPFHLKPLQPPYPKWYDANARCDYHAGIEGHSIEHCTAFKKLVERLISLGVVKLDDSPNTENPLPDHNGVNMIGGSMGRKIKEDISKVKIPLRWVWKNMVERGLIIPSSERSFERVENYCEFHHDEGHKIQECAKFRALVQDLMDNKEMKFYEEIKEEGSICTSESSKVPRVVQPVVIISRPKKDEVRTPAMPRIIIKKPATFPYQDSKKVPWSYECSTTVPGKEMAKSQCVSTNPESMKEDIIGEQKGKIVEPVKEEEAVEFLKFLKHSEYNVVEQLHQQPACISVLSLLLNSEVHRNTLIKMLNETYVSKDISVSKLDRLVNNINADNFIFFNDDEIPSRGMGSTKALHITARCKGRILPGVLIDNGSALNVLPLFTLNRLPIDSSHMKTCQNVVRAFDYTERKVMGKIEVPLLIGPTVYDVNFIVMDIKPSYNCLLGRPWIHSAGAVPSSLHQMLKLVSDGRLVTIKAEEDIIAAVSNETPYVETNDESVKCSFRSLEFVNAAFVPEGSKILVPKLSKTTDMGLQLLVGKGALPRRGLGRYLQGRTEVPMLKEK</sequence>
<reference evidence="3" key="2">
    <citation type="submission" date="2025-08" db="UniProtKB">
        <authorList>
            <consortium name="RefSeq"/>
        </authorList>
    </citation>
    <scope>IDENTIFICATION</scope>
</reference>
<dbReference type="InterPro" id="IPR021109">
    <property type="entry name" value="Peptidase_aspartic_dom_sf"/>
</dbReference>
<name>A0ABM3BA16_GOSHI</name>
<evidence type="ECO:0000313" key="3">
    <source>
        <dbReference type="RefSeq" id="XP_040963899.1"/>
    </source>
</evidence>
<dbReference type="RefSeq" id="XP_040963899.1">
    <property type="nucleotide sequence ID" value="XM_041107965.1"/>
</dbReference>
<protein>
    <submittedName>
        <fullName evidence="3">Uncharacterized protein</fullName>
    </submittedName>
</protein>
<organism evidence="2 3">
    <name type="scientific">Gossypium hirsutum</name>
    <name type="common">Upland cotton</name>
    <name type="synonym">Gossypium mexicanum</name>
    <dbReference type="NCBI Taxonomy" id="3635"/>
    <lineage>
        <taxon>Eukaryota</taxon>
        <taxon>Viridiplantae</taxon>
        <taxon>Streptophyta</taxon>
        <taxon>Embryophyta</taxon>
        <taxon>Tracheophyta</taxon>
        <taxon>Spermatophyta</taxon>
        <taxon>Magnoliopsida</taxon>
        <taxon>eudicotyledons</taxon>
        <taxon>Gunneridae</taxon>
        <taxon>Pentapetalae</taxon>
        <taxon>rosids</taxon>
        <taxon>malvids</taxon>
        <taxon>Malvales</taxon>
        <taxon>Malvaceae</taxon>
        <taxon>Malvoideae</taxon>
        <taxon>Gossypium</taxon>
    </lineage>
</organism>
<feature type="region of interest" description="Disordered" evidence="1">
    <location>
        <begin position="150"/>
        <end position="203"/>
    </location>
</feature>
<keyword evidence="2" id="KW-1185">Reference proteome</keyword>
<dbReference type="GeneID" id="107941733"/>
<dbReference type="Proteomes" id="UP000818029">
    <property type="component" value="Chromosome D12"/>
</dbReference>
<proteinExistence type="predicted"/>
<dbReference type="PANTHER" id="PTHR32108">
    <property type="entry name" value="DNA-DIRECTED RNA POLYMERASE SUBUNIT ALPHA"/>
    <property type="match status" value="1"/>
</dbReference>
<dbReference type="CDD" id="cd00303">
    <property type="entry name" value="retropepsin_like"/>
    <property type="match status" value="1"/>
</dbReference>
<feature type="compositionally biased region" description="Basic and acidic residues" evidence="1">
    <location>
        <begin position="150"/>
        <end position="164"/>
    </location>
</feature>
<accession>A0ABM3BA16</accession>
<feature type="compositionally biased region" description="Polar residues" evidence="1">
    <location>
        <begin position="165"/>
        <end position="192"/>
    </location>
</feature>
<dbReference type="Gene3D" id="2.40.70.10">
    <property type="entry name" value="Acid Proteases"/>
    <property type="match status" value="1"/>
</dbReference>
<gene>
    <name evidence="3" type="primary">LOC107941733</name>
</gene>
<evidence type="ECO:0000256" key="1">
    <source>
        <dbReference type="SAM" id="MobiDB-lite"/>
    </source>
</evidence>
<reference evidence="2" key="1">
    <citation type="journal article" date="2020" name="Nat. Genet.">
        <title>Genomic diversifications of five Gossypium allopolyploid species and their impact on cotton improvement.</title>
        <authorList>
            <person name="Chen Z.J."/>
            <person name="Sreedasyam A."/>
            <person name="Ando A."/>
            <person name="Song Q."/>
            <person name="De Santiago L.M."/>
            <person name="Hulse-Kemp A.M."/>
            <person name="Ding M."/>
            <person name="Ye W."/>
            <person name="Kirkbride R.C."/>
            <person name="Jenkins J."/>
            <person name="Plott C."/>
            <person name="Lovell J."/>
            <person name="Lin Y.M."/>
            <person name="Vaughn R."/>
            <person name="Liu B."/>
            <person name="Simpson S."/>
            <person name="Scheffler B.E."/>
            <person name="Wen L."/>
            <person name="Saski C.A."/>
            <person name="Grover C.E."/>
            <person name="Hu G."/>
            <person name="Conover J.L."/>
            <person name="Carlson J.W."/>
            <person name="Shu S."/>
            <person name="Boston L.B."/>
            <person name="Williams M."/>
            <person name="Peterson D.G."/>
            <person name="McGee K."/>
            <person name="Jones D.C."/>
            <person name="Wendel J.F."/>
            <person name="Stelly D.M."/>
            <person name="Grimwood J."/>
            <person name="Schmutz J."/>
        </authorList>
    </citation>
    <scope>NUCLEOTIDE SEQUENCE [LARGE SCALE GENOMIC DNA]</scope>
    <source>
        <strain evidence="2">cv. TM-1</strain>
    </source>
</reference>